<dbReference type="InterPro" id="IPR027417">
    <property type="entry name" value="P-loop_NTPase"/>
</dbReference>
<dbReference type="Pfam" id="PF13481">
    <property type="entry name" value="AAA_25"/>
    <property type="match status" value="1"/>
</dbReference>
<sequence length="768" mass="83338">MFENIPHTDGENTTLMLACATGGATDAKLKAVQFNWDKLKTRLKKPKVGQKDGPYYVRGGELAGERRTTENLLSGELIILDGDSSIDPETGEITPGAPPMASVCDALDGMGITYFAHTSHSFVKDKLEKYRVIIPAKLKDEAELNASVDYLIAQLHTKGVWLADVNENHKWIQPWFFSRVKDEDALADFCHRENNAQKFSVKLAVSYHKELQRQEAVEKTAVNLHTQPHGEGNIQKFNHSCDISYVRSLVEQAGYRFCFYQKGKDAYKYIRPGSESGQPGLTIMRGTQGDWCVYSHHGSGAIPASRFLDPFALTAILKFNGDMKAAARTLLPKEPTITERLSERALAQHTSTERASIERASIERASEPTSTERMAREPTSIEPTSKRTLELIRASDLVDVPVKWLVEGILPADSFAAIYGKPGSYKSFAALYLSAMVATGGEAFGRATQAGAVVYIAAEGGAGLKRRKDALFKEHGLPVDAPLFFIKASVNLFSSLDDRDAIVAAIEALGIKPALVVIDTFARVTAGADENQVKDVSQAINVMASLQDQFGATVLIVHHSGKDESRGMRGSTALLGAVDSEISCEKISAEGSQERIGRLTVTKQKDGEDNLALAYKMNLVSLSDIDSDAASLALVPLEGDELAAMQSKGAKGRKLKGNALESFKALQSACNEIGVTPPIGDRAPKGTRAVRKELWVETWRTATALAPDAFKKAVQRTPQGLVESGHVTLWAGWAWIAENAKSPASNGGDFPGDRPTVQGAAFDDIPFD</sequence>
<organism evidence="2">
    <name type="scientific">uncultured Caudovirales phage</name>
    <dbReference type="NCBI Taxonomy" id="2100421"/>
    <lineage>
        <taxon>Viruses</taxon>
        <taxon>Duplodnaviria</taxon>
        <taxon>Heunggongvirae</taxon>
        <taxon>Uroviricota</taxon>
        <taxon>Caudoviricetes</taxon>
        <taxon>Peduoviridae</taxon>
        <taxon>Maltschvirus</taxon>
        <taxon>Maltschvirus maltsch</taxon>
    </lineage>
</organism>
<dbReference type="EMBL" id="LR798203">
    <property type="protein sequence ID" value="CAB5170993.1"/>
    <property type="molecule type" value="Genomic_DNA"/>
</dbReference>
<proteinExistence type="predicted"/>
<feature type="region of interest" description="Disordered" evidence="1">
    <location>
        <begin position="344"/>
        <end position="382"/>
    </location>
</feature>
<feature type="region of interest" description="Disordered" evidence="1">
    <location>
        <begin position="744"/>
        <end position="768"/>
    </location>
</feature>
<dbReference type="SUPFAM" id="SSF52540">
    <property type="entry name" value="P-loop containing nucleoside triphosphate hydrolases"/>
    <property type="match status" value="1"/>
</dbReference>
<feature type="compositionally biased region" description="Basic and acidic residues" evidence="1">
    <location>
        <begin position="351"/>
        <end position="366"/>
    </location>
</feature>
<dbReference type="Gene3D" id="3.40.50.300">
    <property type="entry name" value="P-loop containing nucleotide triphosphate hydrolases"/>
    <property type="match status" value="1"/>
</dbReference>
<accession>A0A6J7W9V1</accession>
<evidence type="ECO:0000313" key="2">
    <source>
        <dbReference type="EMBL" id="CAB5170993.1"/>
    </source>
</evidence>
<gene>
    <name evidence="2" type="ORF">UFOVP155_59</name>
</gene>
<name>A0A6J7W9V1_9CAUD</name>
<reference evidence="2" key="1">
    <citation type="submission" date="2020-05" db="EMBL/GenBank/DDBJ databases">
        <authorList>
            <person name="Chiriac C."/>
            <person name="Salcher M."/>
            <person name="Ghai R."/>
            <person name="Kavagutti S V."/>
        </authorList>
    </citation>
    <scope>NUCLEOTIDE SEQUENCE</scope>
</reference>
<protein>
    <submittedName>
        <fullName evidence="2">AAA domain containing protein</fullName>
    </submittedName>
</protein>
<evidence type="ECO:0000256" key="1">
    <source>
        <dbReference type="SAM" id="MobiDB-lite"/>
    </source>
</evidence>